<dbReference type="EnsemblPlants" id="AES62374">
    <property type="protein sequence ID" value="AES62374"/>
    <property type="gene ID" value="MTR_1g098990"/>
</dbReference>
<evidence type="ECO:0000313" key="2">
    <source>
        <dbReference type="EMBL" id="AES62374.2"/>
    </source>
</evidence>
<dbReference type="AlphaFoldDB" id="G7ID00"/>
<reference evidence="2 4" key="1">
    <citation type="journal article" date="2011" name="Nature">
        <title>The Medicago genome provides insight into the evolution of rhizobial symbioses.</title>
        <authorList>
            <person name="Young N.D."/>
            <person name="Debelle F."/>
            <person name="Oldroyd G.E."/>
            <person name="Geurts R."/>
            <person name="Cannon S.B."/>
            <person name="Udvardi M.K."/>
            <person name="Benedito V.A."/>
            <person name="Mayer K.F."/>
            <person name="Gouzy J."/>
            <person name="Schoof H."/>
            <person name="Van de Peer Y."/>
            <person name="Proost S."/>
            <person name="Cook D.R."/>
            <person name="Meyers B.C."/>
            <person name="Spannagl M."/>
            <person name="Cheung F."/>
            <person name="De Mita S."/>
            <person name="Krishnakumar V."/>
            <person name="Gundlach H."/>
            <person name="Zhou S."/>
            <person name="Mudge J."/>
            <person name="Bharti A.K."/>
            <person name="Murray J.D."/>
            <person name="Naoumkina M.A."/>
            <person name="Rosen B."/>
            <person name="Silverstein K.A."/>
            <person name="Tang H."/>
            <person name="Rombauts S."/>
            <person name="Zhao P.X."/>
            <person name="Zhou P."/>
            <person name="Barbe V."/>
            <person name="Bardou P."/>
            <person name="Bechner M."/>
            <person name="Bellec A."/>
            <person name="Berger A."/>
            <person name="Berges H."/>
            <person name="Bidwell S."/>
            <person name="Bisseling T."/>
            <person name="Choisne N."/>
            <person name="Couloux A."/>
            <person name="Denny R."/>
            <person name="Deshpande S."/>
            <person name="Dai X."/>
            <person name="Doyle J.J."/>
            <person name="Dudez A.M."/>
            <person name="Farmer A.D."/>
            <person name="Fouteau S."/>
            <person name="Franken C."/>
            <person name="Gibelin C."/>
            <person name="Gish J."/>
            <person name="Goldstein S."/>
            <person name="Gonzalez A.J."/>
            <person name="Green P.J."/>
            <person name="Hallab A."/>
            <person name="Hartog M."/>
            <person name="Hua A."/>
            <person name="Humphray S.J."/>
            <person name="Jeong D.H."/>
            <person name="Jing Y."/>
            <person name="Jocker A."/>
            <person name="Kenton S.M."/>
            <person name="Kim D.J."/>
            <person name="Klee K."/>
            <person name="Lai H."/>
            <person name="Lang C."/>
            <person name="Lin S."/>
            <person name="Macmil S.L."/>
            <person name="Magdelenat G."/>
            <person name="Matthews L."/>
            <person name="McCorrison J."/>
            <person name="Monaghan E.L."/>
            <person name="Mun J.H."/>
            <person name="Najar F.Z."/>
            <person name="Nicholson C."/>
            <person name="Noirot C."/>
            <person name="O'Bleness M."/>
            <person name="Paule C.R."/>
            <person name="Poulain J."/>
            <person name="Prion F."/>
            <person name="Qin B."/>
            <person name="Qu C."/>
            <person name="Retzel E.F."/>
            <person name="Riddle C."/>
            <person name="Sallet E."/>
            <person name="Samain S."/>
            <person name="Samson N."/>
            <person name="Sanders I."/>
            <person name="Saurat O."/>
            <person name="Scarpelli C."/>
            <person name="Schiex T."/>
            <person name="Segurens B."/>
            <person name="Severin A.J."/>
            <person name="Sherrier D.J."/>
            <person name="Shi R."/>
            <person name="Sims S."/>
            <person name="Singer S.R."/>
            <person name="Sinharoy S."/>
            <person name="Sterck L."/>
            <person name="Viollet A."/>
            <person name="Wang B.B."/>
            <person name="Wang K."/>
            <person name="Wang M."/>
            <person name="Wang X."/>
            <person name="Warfsmann J."/>
            <person name="Weissenbach J."/>
            <person name="White D.D."/>
            <person name="White J.D."/>
            <person name="Wiley G.B."/>
            <person name="Wincker P."/>
            <person name="Xing Y."/>
            <person name="Yang L."/>
            <person name="Yao Z."/>
            <person name="Ying F."/>
            <person name="Zhai J."/>
            <person name="Zhou L."/>
            <person name="Zuber A."/>
            <person name="Denarie J."/>
            <person name="Dixon R.A."/>
            <person name="May G.D."/>
            <person name="Schwartz D.C."/>
            <person name="Rogers J."/>
            <person name="Quetier F."/>
            <person name="Town C.D."/>
            <person name="Roe B.A."/>
        </authorList>
    </citation>
    <scope>NUCLEOTIDE SEQUENCE [LARGE SCALE GENOMIC DNA]</scope>
    <source>
        <strain evidence="2">A17</strain>
        <strain evidence="3 4">cv. Jemalong A17</strain>
    </source>
</reference>
<name>G7ID00_MEDTR</name>
<organism evidence="2 4">
    <name type="scientific">Medicago truncatula</name>
    <name type="common">Barrel medic</name>
    <name type="synonym">Medicago tribuloides</name>
    <dbReference type="NCBI Taxonomy" id="3880"/>
    <lineage>
        <taxon>Eukaryota</taxon>
        <taxon>Viridiplantae</taxon>
        <taxon>Streptophyta</taxon>
        <taxon>Embryophyta</taxon>
        <taxon>Tracheophyta</taxon>
        <taxon>Spermatophyta</taxon>
        <taxon>Magnoliopsida</taxon>
        <taxon>eudicotyledons</taxon>
        <taxon>Gunneridae</taxon>
        <taxon>Pentapetalae</taxon>
        <taxon>rosids</taxon>
        <taxon>fabids</taxon>
        <taxon>Fabales</taxon>
        <taxon>Fabaceae</taxon>
        <taxon>Papilionoideae</taxon>
        <taxon>50 kb inversion clade</taxon>
        <taxon>NPAAA clade</taxon>
        <taxon>Hologalegina</taxon>
        <taxon>IRL clade</taxon>
        <taxon>Trifolieae</taxon>
        <taxon>Medicago</taxon>
    </lineage>
</organism>
<sequence length="281" mass="31649">MVDNAKDVPGETKQNFVENSGDVKPPNVEAKTNIDGASVNVEASKYVGGSGVLPLQPHEVDTAKFFSDDVKSKNGDELLEWVRRQANKTGFTIVTQRSSLINPMFRLVGYQSKQTKEWGLNILNGVHNHPMEPALEGHILAGRLKEDDKKIVRDLTKSKMLPRNILIHLKNQRPHCMTNVKQVCNERQQIWKVMRLIKTKNTEIMALHFSLVTFNGSRKIPPSLHTNFIFSSSSSSPSSSPLPATSPETTSRMMRLRAIRKFQFKSATQNHPHLHMSEVMS</sequence>
<dbReference type="Proteomes" id="UP000002051">
    <property type="component" value="Unassembled WGS sequence"/>
</dbReference>
<evidence type="ECO:0000313" key="4">
    <source>
        <dbReference type="Proteomes" id="UP000002051"/>
    </source>
</evidence>
<evidence type="ECO:0000256" key="1">
    <source>
        <dbReference type="SAM" id="MobiDB-lite"/>
    </source>
</evidence>
<feature type="region of interest" description="Disordered" evidence="1">
    <location>
        <begin position="1"/>
        <end position="31"/>
    </location>
</feature>
<dbReference type="HOGENOM" id="CLU_069925_0_1_1"/>
<evidence type="ECO:0008006" key="5">
    <source>
        <dbReference type="Google" id="ProtNLM"/>
    </source>
</evidence>
<keyword evidence="4" id="KW-1185">Reference proteome</keyword>
<accession>A0A0C3UTD6</accession>
<gene>
    <name evidence="2" type="ordered locus">MTR_1g098990</name>
</gene>
<dbReference type="PaxDb" id="3880-AES62374"/>
<evidence type="ECO:0000313" key="3">
    <source>
        <dbReference type="EnsemblPlants" id="AES62374"/>
    </source>
</evidence>
<accession>G7ID00</accession>
<protein>
    <recommendedName>
        <fullName evidence="5">Otubain</fullName>
    </recommendedName>
</protein>
<dbReference type="EMBL" id="CM001217">
    <property type="protein sequence ID" value="AES62374.2"/>
    <property type="molecule type" value="Genomic_DNA"/>
</dbReference>
<feature type="compositionally biased region" description="Basic and acidic residues" evidence="1">
    <location>
        <begin position="1"/>
        <end position="10"/>
    </location>
</feature>
<reference evidence="3" key="3">
    <citation type="submission" date="2015-04" db="UniProtKB">
        <authorList>
            <consortium name="EnsemblPlants"/>
        </authorList>
    </citation>
    <scope>IDENTIFICATION</scope>
    <source>
        <strain evidence="3">cv. Jemalong A17</strain>
    </source>
</reference>
<proteinExistence type="predicted"/>
<reference evidence="2 4" key="2">
    <citation type="journal article" date="2014" name="BMC Genomics">
        <title>An improved genome release (version Mt4.0) for the model legume Medicago truncatula.</title>
        <authorList>
            <person name="Tang H."/>
            <person name="Krishnakumar V."/>
            <person name="Bidwell S."/>
            <person name="Rosen B."/>
            <person name="Chan A."/>
            <person name="Zhou S."/>
            <person name="Gentzbittel L."/>
            <person name="Childs K.L."/>
            <person name="Yandell M."/>
            <person name="Gundlach H."/>
            <person name="Mayer K.F."/>
            <person name="Schwartz D.C."/>
            <person name="Town C.D."/>
        </authorList>
    </citation>
    <scope>GENOME REANNOTATION</scope>
    <source>
        <strain evidence="3 4">cv. Jemalong A17</strain>
    </source>
</reference>